<dbReference type="Proteomes" id="UP001296104">
    <property type="component" value="Unassembled WGS sequence"/>
</dbReference>
<gene>
    <name evidence="3" type="ORF">LECACI_7A004858</name>
</gene>
<organism evidence="3 4">
    <name type="scientific">Lecanosticta acicola</name>
    <dbReference type="NCBI Taxonomy" id="111012"/>
    <lineage>
        <taxon>Eukaryota</taxon>
        <taxon>Fungi</taxon>
        <taxon>Dikarya</taxon>
        <taxon>Ascomycota</taxon>
        <taxon>Pezizomycotina</taxon>
        <taxon>Dothideomycetes</taxon>
        <taxon>Dothideomycetidae</taxon>
        <taxon>Mycosphaerellales</taxon>
        <taxon>Mycosphaerellaceae</taxon>
        <taxon>Lecanosticta</taxon>
    </lineage>
</organism>
<evidence type="ECO:0000256" key="1">
    <source>
        <dbReference type="SAM" id="SignalP"/>
    </source>
</evidence>
<evidence type="ECO:0000259" key="2">
    <source>
        <dbReference type="Pfam" id="PF14040"/>
    </source>
</evidence>
<feature type="domain" description="Deoxyribonuclease NucA/NucB" evidence="2">
    <location>
        <begin position="53"/>
        <end position="144"/>
    </location>
</feature>
<keyword evidence="1" id="KW-0732">Signal</keyword>
<reference evidence="3" key="1">
    <citation type="submission" date="2023-11" db="EMBL/GenBank/DDBJ databases">
        <authorList>
            <person name="Alioto T."/>
            <person name="Alioto T."/>
            <person name="Gomez Garrido J."/>
        </authorList>
    </citation>
    <scope>NUCLEOTIDE SEQUENCE</scope>
</reference>
<dbReference type="AlphaFoldDB" id="A0AAI8YZA2"/>
<accession>A0AAI8YZA2</accession>
<dbReference type="Pfam" id="PF14040">
    <property type="entry name" value="DNase_NucA_NucB"/>
    <property type="match status" value="1"/>
</dbReference>
<protein>
    <recommendedName>
        <fullName evidence="2">Deoxyribonuclease NucA/NucB domain-containing protein</fullName>
    </recommendedName>
</protein>
<sequence>MHAIALSLLAALSGSALAAASAPLEARAPPKHLLRWVCTGIDSDDIPDVCNNMCYATNCKGNPIELYWDKPDTTTQGQRSRKAGCGGVNKCDTTKPSPDQQCDEYPFKSTRTADTVSASYSRCVPRLQNNYQGQALRQFYNSQGSFDEDGLGGKEGAFSISFGNVGGIRYCGTRPNCANDGHEFTQGGLAKRSGEASNGGRLATGGWYRLSNNETMHAPGGANVGDIVHTPKPINRTLSAQYAQNHVYDPDQGLEQYEYMQHNMYTEQATVLGPA</sequence>
<name>A0AAI8YZA2_9PEZI</name>
<feature type="chain" id="PRO_5042593291" description="Deoxyribonuclease NucA/NucB domain-containing protein" evidence="1">
    <location>
        <begin position="19"/>
        <end position="275"/>
    </location>
</feature>
<dbReference type="InterPro" id="IPR029476">
    <property type="entry name" value="DNase_NucA_NucB"/>
</dbReference>
<evidence type="ECO:0000313" key="4">
    <source>
        <dbReference type="Proteomes" id="UP001296104"/>
    </source>
</evidence>
<proteinExistence type="predicted"/>
<comment type="caution">
    <text evidence="3">The sequence shown here is derived from an EMBL/GenBank/DDBJ whole genome shotgun (WGS) entry which is preliminary data.</text>
</comment>
<feature type="signal peptide" evidence="1">
    <location>
        <begin position="1"/>
        <end position="18"/>
    </location>
</feature>
<evidence type="ECO:0000313" key="3">
    <source>
        <dbReference type="EMBL" id="CAK4023169.1"/>
    </source>
</evidence>
<keyword evidence="4" id="KW-1185">Reference proteome</keyword>
<dbReference type="EMBL" id="CAVMBE010000028">
    <property type="protein sequence ID" value="CAK4023169.1"/>
    <property type="molecule type" value="Genomic_DNA"/>
</dbReference>